<dbReference type="KEGG" id="ehx:EMIHUDRAFT_222098"/>
<dbReference type="Proteomes" id="UP000013827">
    <property type="component" value="Unassembled WGS sequence"/>
</dbReference>
<dbReference type="AlphaFoldDB" id="A0A0D3KZ51"/>
<dbReference type="HOGENOM" id="CLU_2008230_0_0_1"/>
<reference evidence="2" key="1">
    <citation type="journal article" date="2013" name="Nature">
        <title>Pan genome of the phytoplankton Emiliania underpins its global distribution.</title>
        <authorList>
            <person name="Read B.A."/>
            <person name="Kegel J."/>
            <person name="Klute M.J."/>
            <person name="Kuo A."/>
            <person name="Lefebvre S.C."/>
            <person name="Maumus F."/>
            <person name="Mayer C."/>
            <person name="Miller J."/>
            <person name="Monier A."/>
            <person name="Salamov A."/>
            <person name="Young J."/>
            <person name="Aguilar M."/>
            <person name="Claverie J.M."/>
            <person name="Frickenhaus S."/>
            <person name="Gonzalez K."/>
            <person name="Herman E.K."/>
            <person name="Lin Y.C."/>
            <person name="Napier J."/>
            <person name="Ogata H."/>
            <person name="Sarno A.F."/>
            <person name="Shmutz J."/>
            <person name="Schroeder D."/>
            <person name="de Vargas C."/>
            <person name="Verret F."/>
            <person name="von Dassow P."/>
            <person name="Valentin K."/>
            <person name="Van de Peer Y."/>
            <person name="Wheeler G."/>
            <person name="Dacks J.B."/>
            <person name="Delwiche C.F."/>
            <person name="Dyhrman S.T."/>
            <person name="Glockner G."/>
            <person name="John U."/>
            <person name="Richards T."/>
            <person name="Worden A.Z."/>
            <person name="Zhang X."/>
            <person name="Grigoriev I.V."/>
            <person name="Allen A.E."/>
            <person name="Bidle K."/>
            <person name="Borodovsky M."/>
            <person name="Bowler C."/>
            <person name="Brownlee C."/>
            <person name="Cock J.M."/>
            <person name="Elias M."/>
            <person name="Gladyshev V.N."/>
            <person name="Groth M."/>
            <person name="Guda C."/>
            <person name="Hadaegh A."/>
            <person name="Iglesias-Rodriguez M.D."/>
            <person name="Jenkins J."/>
            <person name="Jones B.M."/>
            <person name="Lawson T."/>
            <person name="Leese F."/>
            <person name="Lindquist E."/>
            <person name="Lobanov A."/>
            <person name="Lomsadze A."/>
            <person name="Malik S.B."/>
            <person name="Marsh M.E."/>
            <person name="Mackinder L."/>
            <person name="Mock T."/>
            <person name="Mueller-Roeber B."/>
            <person name="Pagarete A."/>
            <person name="Parker M."/>
            <person name="Probert I."/>
            <person name="Quesneville H."/>
            <person name="Raines C."/>
            <person name="Rensing S.A."/>
            <person name="Riano-Pachon D.M."/>
            <person name="Richier S."/>
            <person name="Rokitta S."/>
            <person name="Shiraiwa Y."/>
            <person name="Soanes D.M."/>
            <person name="van der Giezen M."/>
            <person name="Wahlund T.M."/>
            <person name="Williams B."/>
            <person name="Wilson W."/>
            <person name="Wolfe G."/>
            <person name="Wurch L.L."/>
        </authorList>
    </citation>
    <scope>NUCLEOTIDE SEQUENCE</scope>
</reference>
<name>A0A0D3KZ51_EMIH1</name>
<organism evidence="1 2">
    <name type="scientific">Emiliania huxleyi (strain CCMP1516)</name>
    <dbReference type="NCBI Taxonomy" id="280463"/>
    <lineage>
        <taxon>Eukaryota</taxon>
        <taxon>Haptista</taxon>
        <taxon>Haptophyta</taxon>
        <taxon>Prymnesiophyceae</taxon>
        <taxon>Isochrysidales</taxon>
        <taxon>Noelaerhabdaceae</taxon>
        <taxon>Emiliania</taxon>
    </lineage>
</organism>
<protein>
    <submittedName>
        <fullName evidence="1">Uncharacterized protein</fullName>
    </submittedName>
</protein>
<evidence type="ECO:0000313" key="1">
    <source>
        <dbReference type="EnsemblProtists" id="EOD41036"/>
    </source>
</evidence>
<dbReference type="GeneID" id="17286306"/>
<dbReference type="PaxDb" id="2903-EOD41036"/>
<reference evidence="1" key="2">
    <citation type="submission" date="2024-10" db="UniProtKB">
        <authorList>
            <consortium name="EnsemblProtists"/>
        </authorList>
    </citation>
    <scope>IDENTIFICATION</scope>
</reference>
<keyword evidence="2" id="KW-1185">Reference proteome</keyword>
<sequence length="124" mass="13334">MPAGEVSHRPPGRLEGPCSPRHEALLAGAWKDLASLHRAALIRDHRRPRTASAWRPRALARRAALRWFGSFDSLCRRTPGGRGSQSAEVVARASSFRPRDGVGHVVGRNSGAASRGTSLLALVV</sequence>
<evidence type="ECO:0000313" key="2">
    <source>
        <dbReference type="Proteomes" id="UP000013827"/>
    </source>
</evidence>
<dbReference type="EnsemblProtists" id="EOD41036">
    <property type="protein sequence ID" value="EOD41036"/>
    <property type="gene ID" value="EMIHUDRAFT_222098"/>
</dbReference>
<proteinExistence type="predicted"/>
<accession>A0A0D3KZ51</accession>
<dbReference type="RefSeq" id="XP_005793465.1">
    <property type="nucleotide sequence ID" value="XM_005793408.1"/>
</dbReference>